<feature type="region of interest" description="Disordered" evidence="1">
    <location>
        <begin position="83"/>
        <end position="109"/>
    </location>
</feature>
<sequence>MSAASFRQGGLEGLAGTGWCWLRPGPRTQPAGGRGRRFSHRVPSSPCRHKHRHKPGGRCIGRQDQYTCGKQMSGEVRGKCCSRSPDTCGSSSSSSGGGGGGGEGRRRRA</sequence>
<feature type="region of interest" description="Disordered" evidence="1">
    <location>
        <begin position="1"/>
        <end position="64"/>
    </location>
</feature>
<protein>
    <submittedName>
        <fullName evidence="2">Uncharacterized protein</fullName>
    </submittedName>
</protein>
<evidence type="ECO:0000313" key="2">
    <source>
        <dbReference type="EMBL" id="MPC50000.1"/>
    </source>
</evidence>
<dbReference type="AlphaFoldDB" id="A0A5B7FQF9"/>
<organism evidence="2 3">
    <name type="scientific">Portunus trituberculatus</name>
    <name type="common">Swimming crab</name>
    <name type="synonym">Neptunus trituberculatus</name>
    <dbReference type="NCBI Taxonomy" id="210409"/>
    <lineage>
        <taxon>Eukaryota</taxon>
        <taxon>Metazoa</taxon>
        <taxon>Ecdysozoa</taxon>
        <taxon>Arthropoda</taxon>
        <taxon>Crustacea</taxon>
        <taxon>Multicrustacea</taxon>
        <taxon>Malacostraca</taxon>
        <taxon>Eumalacostraca</taxon>
        <taxon>Eucarida</taxon>
        <taxon>Decapoda</taxon>
        <taxon>Pleocyemata</taxon>
        <taxon>Brachyura</taxon>
        <taxon>Eubrachyura</taxon>
        <taxon>Portunoidea</taxon>
        <taxon>Portunidae</taxon>
        <taxon>Portuninae</taxon>
        <taxon>Portunus</taxon>
    </lineage>
</organism>
<proteinExistence type="predicted"/>
<dbReference type="Proteomes" id="UP000324222">
    <property type="component" value="Unassembled WGS sequence"/>
</dbReference>
<accession>A0A5B7FQF9</accession>
<evidence type="ECO:0000256" key="1">
    <source>
        <dbReference type="SAM" id="MobiDB-lite"/>
    </source>
</evidence>
<feature type="compositionally biased region" description="Basic residues" evidence="1">
    <location>
        <begin position="47"/>
        <end position="56"/>
    </location>
</feature>
<gene>
    <name evidence="2" type="ORF">E2C01_043818</name>
</gene>
<name>A0A5B7FQF9_PORTR</name>
<keyword evidence="3" id="KW-1185">Reference proteome</keyword>
<dbReference type="EMBL" id="VSRR010009223">
    <property type="protein sequence ID" value="MPC50000.1"/>
    <property type="molecule type" value="Genomic_DNA"/>
</dbReference>
<comment type="caution">
    <text evidence="2">The sequence shown here is derived from an EMBL/GenBank/DDBJ whole genome shotgun (WGS) entry which is preliminary data.</text>
</comment>
<evidence type="ECO:0000313" key="3">
    <source>
        <dbReference type="Proteomes" id="UP000324222"/>
    </source>
</evidence>
<reference evidence="2 3" key="1">
    <citation type="submission" date="2019-05" db="EMBL/GenBank/DDBJ databases">
        <title>Another draft genome of Portunus trituberculatus and its Hox gene families provides insights of decapod evolution.</title>
        <authorList>
            <person name="Jeong J.-H."/>
            <person name="Song I."/>
            <person name="Kim S."/>
            <person name="Choi T."/>
            <person name="Kim D."/>
            <person name="Ryu S."/>
            <person name="Kim W."/>
        </authorList>
    </citation>
    <scope>NUCLEOTIDE SEQUENCE [LARGE SCALE GENOMIC DNA]</scope>
    <source>
        <tissue evidence="2">Muscle</tissue>
    </source>
</reference>